<evidence type="ECO:0000313" key="1">
    <source>
        <dbReference type="EMBL" id="CAI2171940.1"/>
    </source>
</evidence>
<dbReference type="EMBL" id="CAMKVN010000881">
    <property type="protein sequence ID" value="CAI2171940.1"/>
    <property type="molecule type" value="Genomic_DNA"/>
</dbReference>
<protein>
    <submittedName>
        <fullName evidence="1">17873_t:CDS:1</fullName>
    </submittedName>
</protein>
<comment type="caution">
    <text evidence="1">The sequence shown here is derived from an EMBL/GenBank/DDBJ whole genome shotgun (WGS) entry which is preliminary data.</text>
</comment>
<reference evidence="1" key="1">
    <citation type="submission" date="2022-08" db="EMBL/GenBank/DDBJ databases">
        <authorList>
            <person name="Kallberg Y."/>
            <person name="Tangrot J."/>
            <person name="Rosling A."/>
        </authorList>
    </citation>
    <scope>NUCLEOTIDE SEQUENCE</scope>
    <source>
        <strain evidence="1">Wild A</strain>
    </source>
</reference>
<sequence length="114" mass="13680">MAENVRNMIAPAFMIINLRHRRNYNRNLQTTHRQGLIIANRRGRTQINIDDTLNRMAQLSYQTTDNIFADHLFNGVQWRLQYLCRWFRWVLLYLEKDNFGNTKLQGKTVEVVLL</sequence>
<evidence type="ECO:0000313" key="2">
    <source>
        <dbReference type="Proteomes" id="UP001153678"/>
    </source>
</evidence>
<dbReference type="AlphaFoldDB" id="A0A9W4WM86"/>
<keyword evidence="2" id="KW-1185">Reference proteome</keyword>
<organism evidence="1 2">
    <name type="scientific">Funneliformis geosporum</name>
    <dbReference type="NCBI Taxonomy" id="1117311"/>
    <lineage>
        <taxon>Eukaryota</taxon>
        <taxon>Fungi</taxon>
        <taxon>Fungi incertae sedis</taxon>
        <taxon>Mucoromycota</taxon>
        <taxon>Glomeromycotina</taxon>
        <taxon>Glomeromycetes</taxon>
        <taxon>Glomerales</taxon>
        <taxon>Glomeraceae</taxon>
        <taxon>Funneliformis</taxon>
    </lineage>
</organism>
<dbReference type="OrthoDB" id="10523481at2759"/>
<dbReference type="Proteomes" id="UP001153678">
    <property type="component" value="Unassembled WGS sequence"/>
</dbReference>
<proteinExistence type="predicted"/>
<accession>A0A9W4WM86</accession>
<name>A0A9W4WM86_9GLOM</name>
<gene>
    <name evidence="1" type="ORF">FWILDA_LOCUS5329</name>
</gene>